<feature type="binding site" evidence="1">
    <location>
        <begin position="127"/>
        <end position="130"/>
    </location>
    <ligand>
        <name>substrate</name>
    </ligand>
</feature>
<keyword evidence="3" id="KW-1185">Reference proteome</keyword>
<dbReference type="PANTHER" id="PTHR33254">
    <property type="entry name" value="4-HYDROXY-4-METHYL-2-OXOGLUTARATE ALDOLASE 3-RELATED"/>
    <property type="match status" value="1"/>
</dbReference>
<dbReference type="OrthoDB" id="1476984at2759"/>
<protein>
    <recommendedName>
        <fullName evidence="4">DlpA domain-containing protein</fullName>
    </recommendedName>
</protein>
<keyword evidence="1" id="KW-0460">Magnesium</keyword>
<sequence>MSHIVRRGSTGTMPPKWRVLFNYAACDVADALLKLKVPGAGFLPDITPAPTTTRARRPEQPTKVIAPASTFLMAPKASPSFPNPVALSSNLPASNIEQDSGPYADHTERGTIVVISQPQGQACAVVGGIMAVRMAHLGAEGVVVDGRVRDLVALSETELPIWARGTSIIGAGAETKLHAKNVPIQVGETTIEPGDIIMIDPLENGVVAIPQDKLREVLELLPKLTSEDAKVIDDVEEGVSVKDAFERHRT</sequence>
<dbReference type="Gene3D" id="3.50.30.40">
    <property type="entry name" value="Ribonuclease E inhibitor RraA/RraA-like"/>
    <property type="match status" value="1"/>
</dbReference>
<dbReference type="Pfam" id="PF03737">
    <property type="entry name" value="RraA-like"/>
    <property type="match status" value="1"/>
</dbReference>
<dbReference type="InterPro" id="IPR005493">
    <property type="entry name" value="RraA/RraA-like"/>
</dbReference>
<dbReference type="GO" id="GO:0047443">
    <property type="term" value="F:4-hydroxy-4-methyl-2-oxoglutarate aldolase activity"/>
    <property type="evidence" value="ECO:0007669"/>
    <property type="project" value="TreeGrafter"/>
</dbReference>
<feature type="binding site" evidence="1">
    <location>
        <position position="150"/>
    </location>
    <ligand>
        <name>Mg(2+)</name>
        <dbReference type="ChEBI" id="CHEBI:18420"/>
    </ligand>
</feature>
<feature type="binding site" evidence="1">
    <location>
        <position position="149"/>
    </location>
    <ligand>
        <name>substrate</name>
    </ligand>
</feature>
<dbReference type="Proteomes" id="UP001152607">
    <property type="component" value="Unassembled WGS sequence"/>
</dbReference>
<gene>
    <name evidence="2" type="ORF">PDIGIT_LOCUS3554</name>
</gene>
<organism evidence="2 3">
    <name type="scientific">Periconia digitata</name>
    <dbReference type="NCBI Taxonomy" id="1303443"/>
    <lineage>
        <taxon>Eukaryota</taxon>
        <taxon>Fungi</taxon>
        <taxon>Dikarya</taxon>
        <taxon>Ascomycota</taxon>
        <taxon>Pezizomycotina</taxon>
        <taxon>Dothideomycetes</taxon>
        <taxon>Pleosporomycetidae</taxon>
        <taxon>Pleosporales</taxon>
        <taxon>Massarineae</taxon>
        <taxon>Periconiaceae</taxon>
        <taxon>Periconia</taxon>
    </lineage>
</organism>
<dbReference type="EMBL" id="CAOQHR010000002">
    <property type="protein sequence ID" value="CAI6319858.1"/>
    <property type="molecule type" value="Genomic_DNA"/>
</dbReference>
<comment type="cofactor">
    <cofactor evidence="1">
        <name>Mg(2+)</name>
        <dbReference type="ChEBI" id="CHEBI:18420"/>
    </cofactor>
</comment>
<evidence type="ECO:0000313" key="2">
    <source>
        <dbReference type="EMBL" id="CAI6319858.1"/>
    </source>
</evidence>
<dbReference type="PANTHER" id="PTHR33254:SF4">
    <property type="entry name" value="4-HYDROXY-4-METHYL-2-OXOGLUTARATE ALDOLASE 3-RELATED"/>
    <property type="match status" value="1"/>
</dbReference>
<name>A0A9W4U992_9PLEO</name>
<evidence type="ECO:0000313" key="3">
    <source>
        <dbReference type="Proteomes" id="UP001152607"/>
    </source>
</evidence>
<dbReference type="GO" id="GO:0008948">
    <property type="term" value="F:oxaloacetate decarboxylase activity"/>
    <property type="evidence" value="ECO:0007669"/>
    <property type="project" value="TreeGrafter"/>
</dbReference>
<reference evidence="2" key="1">
    <citation type="submission" date="2023-01" db="EMBL/GenBank/DDBJ databases">
        <authorList>
            <person name="Van Ghelder C."/>
            <person name="Rancurel C."/>
        </authorList>
    </citation>
    <scope>NUCLEOTIDE SEQUENCE</scope>
    <source>
        <strain evidence="2">CNCM I-4278</strain>
    </source>
</reference>
<evidence type="ECO:0008006" key="4">
    <source>
        <dbReference type="Google" id="ProtNLM"/>
    </source>
</evidence>
<dbReference type="InterPro" id="IPR036704">
    <property type="entry name" value="RraA/RraA-like_sf"/>
</dbReference>
<dbReference type="CDD" id="cd16841">
    <property type="entry name" value="RraA_family"/>
    <property type="match status" value="1"/>
</dbReference>
<evidence type="ECO:0000256" key="1">
    <source>
        <dbReference type="PIRSR" id="PIRSR605493-1"/>
    </source>
</evidence>
<dbReference type="GO" id="GO:0046872">
    <property type="term" value="F:metal ion binding"/>
    <property type="evidence" value="ECO:0007669"/>
    <property type="project" value="UniProtKB-KW"/>
</dbReference>
<accession>A0A9W4U992</accession>
<keyword evidence="1" id="KW-0479">Metal-binding</keyword>
<proteinExistence type="predicted"/>
<dbReference type="SUPFAM" id="SSF89562">
    <property type="entry name" value="RraA-like"/>
    <property type="match status" value="1"/>
</dbReference>
<dbReference type="AlphaFoldDB" id="A0A9W4U992"/>
<comment type="caution">
    <text evidence="2">The sequence shown here is derived from an EMBL/GenBank/DDBJ whole genome shotgun (WGS) entry which is preliminary data.</text>
</comment>